<dbReference type="Proteomes" id="UP001177670">
    <property type="component" value="Unassembled WGS sequence"/>
</dbReference>
<accession>A0AA40FD85</accession>
<comment type="caution">
    <text evidence="2">The sequence shown here is derived from an EMBL/GenBank/DDBJ whole genome shotgun (WGS) entry which is preliminary data.</text>
</comment>
<organism evidence="2 3">
    <name type="scientific">Melipona bicolor</name>
    <dbReference type="NCBI Taxonomy" id="60889"/>
    <lineage>
        <taxon>Eukaryota</taxon>
        <taxon>Metazoa</taxon>
        <taxon>Ecdysozoa</taxon>
        <taxon>Arthropoda</taxon>
        <taxon>Hexapoda</taxon>
        <taxon>Insecta</taxon>
        <taxon>Pterygota</taxon>
        <taxon>Neoptera</taxon>
        <taxon>Endopterygota</taxon>
        <taxon>Hymenoptera</taxon>
        <taxon>Apocrita</taxon>
        <taxon>Aculeata</taxon>
        <taxon>Apoidea</taxon>
        <taxon>Anthophila</taxon>
        <taxon>Apidae</taxon>
        <taxon>Melipona</taxon>
    </lineage>
</organism>
<evidence type="ECO:0000256" key="1">
    <source>
        <dbReference type="SAM" id="MobiDB-lite"/>
    </source>
</evidence>
<dbReference type="AlphaFoldDB" id="A0AA40FD85"/>
<feature type="region of interest" description="Disordered" evidence="1">
    <location>
        <begin position="133"/>
        <end position="166"/>
    </location>
</feature>
<proteinExistence type="predicted"/>
<reference evidence="2" key="1">
    <citation type="submission" date="2021-10" db="EMBL/GenBank/DDBJ databases">
        <title>Melipona bicolor Genome sequencing and assembly.</title>
        <authorList>
            <person name="Araujo N.S."/>
            <person name="Arias M.C."/>
        </authorList>
    </citation>
    <scope>NUCLEOTIDE SEQUENCE</scope>
    <source>
        <strain evidence="2">USP_2M_L1-L4_2017</strain>
        <tissue evidence="2">Whole body</tissue>
    </source>
</reference>
<name>A0AA40FD85_9HYME</name>
<dbReference type="EMBL" id="JAHYIQ010000064">
    <property type="protein sequence ID" value="KAK1116700.1"/>
    <property type="molecule type" value="Genomic_DNA"/>
</dbReference>
<evidence type="ECO:0000313" key="2">
    <source>
        <dbReference type="EMBL" id="KAK1116700.1"/>
    </source>
</evidence>
<gene>
    <name evidence="2" type="ORF">K0M31_018163</name>
</gene>
<sequence length="166" mass="19169">MEESMSLTDQVDPFNTLGQERKHLHTRTGQQINTVQYSKSSVLPGLKLETIFIFGLLFEPLCNSQAQPADLTHKRNATTVNSVWFRHSNQTAIRRRLFPTTLTKMQDNPPVTRSRADTFRKIGRCAEAVHWQRSTARARDEEEATTGTKRETKRKTRNVLDNVSRW</sequence>
<keyword evidence="3" id="KW-1185">Reference proteome</keyword>
<evidence type="ECO:0000313" key="3">
    <source>
        <dbReference type="Proteomes" id="UP001177670"/>
    </source>
</evidence>
<protein>
    <submittedName>
        <fullName evidence="2">Uncharacterized protein</fullName>
    </submittedName>
</protein>